<dbReference type="InterPro" id="IPR045339">
    <property type="entry name" value="DUF6534"/>
</dbReference>
<accession>A0A2H3JV56</accession>
<evidence type="ECO:0000313" key="5">
    <source>
        <dbReference type="Proteomes" id="UP000218811"/>
    </source>
</evidence>
<feature type="transmembrane region" description="Helical" evidence="2">
    <location>
        <begin position="7"/>
        <end position="27"/>
    </location>
</feature>
<dbReference type="Pfam" id="PF20152">
    <property type="entry name" value="DUF6534"/>
    <property type="match status" value="1"/>
</dbReference>
<evidence type="ECO:0000313" key="4">
    <source>
        <dbReference type="EMBL" id="PCH41728.1"/>
    </source>
</evidence>
<keyword evidence="2" id="KW-0812">Transmembrane</keyword>
<name>A0A2H3JV56_WOLCO</name>
<proteinExistence type="predicted"/>
<dbReference type="EMBL" id="KB468113">
    <property type="protein sequence ID" value="PCH41728.1"/>
    <property type="molecule type" value="Genomic_DNA"/>
</dbReference>
<evidence type="ECO:0000256" key="1">
    <source>
        <dbReference type="SAM" id="MobiDB-lite"/>
    </source>
</evidence>
<evidence type="ECO:0000256" key="2">
    <source>
        <dbReference type="SAM" id="Phobius"/>
    </source>
</evidence>
<dbReference type="OrthoDB" id="3268207at2759"/>
<organism evidence="4 5">
    <name type="scientific">Wolfiporia cocos (strain MD-104)</name>
    <name type="common">Brown rot fungus</name>
    <dbReference type="NCBI Taxonomy" id="742152"/>
    <lineage>
        <taxon>Eukaryota</taxon>
        <taxon>Fungi</taxon>
        <taxon>Dikarya</taxon>
        <taxon>Basidiomycota</taxon>
        <taxon>Agaricomycotina</taxon>
        <taxon>Agaricomycetes</taxon>
        <taxon>Polyporales</taxon>
        <taxon>Phaeolaceae</taxon>
        <taxon>Wolfiporia</taxon>
    </lineage>
</organism>
<dbReference type="PANTHER" id="PTHR40465">
    <property type="entry name" value="CHROMOSOME 1, WHOLE GENOME SHOTGUN SEQUENCE"/>
    <property type="match status" value="1"/>
</dbReference>
<feature type="non-terminal residue" evidence="4">
    <location>
        <position position="169"/>
    </location>
</feature>
<dbReference type="STRING" id="742152.A0A2H3JV56"/>
<keyword evidence="2" id="KW-1133">Transmembrane helix</keyword>
<feature type="compositionally biased region" description="Polar residues" evidence="1">
    <location>
        <begin position="148"/>
        <end position="162"/>
    </location>
</feature>
<dbReference type="AlphaFoldDB" id="A0A2H3JV56"/>
<feature type="transmembrane region" description="Helical" evidence="2">
    <location>
        <begin position="33"/>
        <end position="56"/>
    </location>
</feature>
<gene>
    <name evidence="4" type="ORF">WOLCODRAFT_101123</name>
</gene>
<keyword evidence="5" id="KW-1185">Reference proteome</keyword>
<feature type="region of interest" description="Disordered" evidence="1">
    <location>
        <begin position="148"/>
        <end position="169"/>
    </location>
</feature>
<dbReference type="PANTHER" id="PTHR40465:SF1">
    <property type="entry name" value="DUF6534 DOMAIN-CONTAINING PROTEIN"/>
    <property type="match status" value="1"/>
</dbReference>
<dbReference type="OMA" id="MAYSIET"/>
<protein>
    <recommendedName>
        <fullName evidence="3">DUF6534 domain-containing protein</fullName>
    </recommendedName>
</protein>
<keyword evidence="2" id="KW-0472">Membrane</keyword>
<reference evidence="4 5" key="1">
    <citation type="journal article" date="2012" name="Science">
        <title>The Paleozoic origin of enzymatic lignin decomposition reconstructed from 31 fungal genomes.</title>
        <authorList>
            <person name="Floudas D."/>
            <person name="Binder M."/>
            <person name="Riley R."/>
            <person name="Barry K."/>
            <person name="Blanchette R.A."/>
            <person name="Henrissat B."/>
            <person name="Martinez A.T."/>
            <person name="Otillar R."/>
            <person name="Spatafora J.W."/>
            <person name="Yadav J.S."/>
            <person name="Aerts A."/>
            <person name="Benoit I."/>
            <person name="Boyd A."/>
            <person name="Carlson A."/>
            <person name="Copeland A."/>
            <person name="Coutinho P.M."/>
            <person name="de Vries R.P."/>
            <person name="Ferreira P."/>
            <person name="Findley K."/>
            <person name="Foster B."/>
            <person name="Gaskell J."/>
            <person name="Glotzer D."/>
            <person name="Gorecki P."/>
            <person name="Heitman J."/>
            <person name="Hesse C."/>
            <person name="Hori C."/>
            <person name="Igarashi K."/>
            <person name="Jurgens J.A."/>
            <person name="Kallen N."/>
            <person name="Kersten P."/>
            <person name="Kohler A."/>
            <person name="Kuees U."/>
            <person name="Kumar T.K.A."/>
            <person name="Kuo A."/>
            <person name="LaButti K."/>
            <person name="Larrondo L.F."/>
            <person name="Lindquist E."/>
            <person name="Ling A."/>
            <person name="Lombard V."/>
            <person name="Lucas S."/>
            <person name="Lundell T."/>
            <person name="Martin R."/>
            <person name="McLaughlin D.J."/>
            <person name="Morgenstern I."/>
            <person name="Morin E."/>
            <person name="Murat C."/>
            <person name="Nagy L.G."/>
            <person name="Nolan M."/>
            <person name="Ohm R.A."/>
            <person name="Patyshakuliyeva A."/>
            <person name="Rokas A."/>
            <person name="Ruiz-Duenas F.J."/>
            <person name="Sabat G."/>
            <person name="Salamov A."/>
            <person name="Samejima M."/>
            <person name="Schmutz J."/>
            <person name="Slot J.C."/>
            <person name="St John F."/>
            <person name="Stenlid J."/>
            <person name="Sun H."/>
            <person name="Sun S."/>
            <person name="Syed K."/>
            <person name="Tsang A."/>
            <person name="Wiebenga A."/>
            <person name="Young D."/>
            <person name="Pisabarro A."/>
            <person name="Eastwood D.C."/>
            <person name="Martin F."/>
            <person name="Cullen D."/>
            <person name="Grigoriev I.V."/>
            <person name="Hibbett D.S."/>
        </authorList>
    </citation>
    <scope>NUCLEOTIDE SEQUENCE [LARGE SCALE GENOMIC DNA]</scope>
    <source>
        <strain evidence="4 5">MD-104</strain>
    </source>
</reference>
<feature type="transmembrane region" description="Helical" evidence="2">
    <location>
        <begin position="102"/>
        <end position="123"/>
    </location>
</feature>
<dbReference type="Proteomes" id="UP000218811">
    <property type="component" value="Unassembled WGS sequence"/>
</dbReference>
<evidence type="ECO:0000259" key="3">
    <source>
        <dbReference type="Pfam" id="PF20152"/>
    </source>
</evidence>
<feature type="transmembrane region" description="Helical" evidence="2">
    <location>
        <begin position="76"/>
        <end position="96"/>
    </location>
</feature>
<feature type="domain" description="DUF6534" evidence="3">
    <location>
        <begin position="41"/>
        <end position="127"/>
    </location>
</feature>
<sequence length="169" mass="18612">MIQSIPGIGLVFAIRIYSTQFFFSLTQPDFSRILYIGLASAAAGDVLIAISLTFLLGRRRTGFSRTDSMIKMLMFYSVETGTLTSLCAISCLITFTMMRENFIYMSLYFILSELFLNSLLASLNARRGIREKGGLVAIPLSGLSSSNGVTSHQTRGSETLNELSRGIHI</sequence>